<keyword evidence="16" id="KW-1185">Reference proteome</keyword>
<dbReference type="CDD" id="cd00077">
    <property type="entry name" value="HDc"/>
    <property type="match status" value="1"/>
</dbReference>
<evidence type="ECO:0000259" key="13">
    <source>
        <dbReference type="Pfam" id="PF01966"/>
    </source>
</evidence>
<dbReference type="AlphaFoldDB" id="A0A2C8F578"/>
<keyword evidence="4" id="KW-0548">Nucleotidyltransferase</keyword>
<evidence type="ECO:0000256" key="4">
    <source>
        <dbReference type="ARBA" id="ARBA00022695"/>
    </source>
</evidence>
<dbReference type="GO" id="GO:0008033">
    <property type="term" value="P:tRNA processing"/>
    <property type="evidence" value="ECO:0007669"/>
    <property type="project" value="UniProtKB-KW"/>
</dbReference>
<dbReference type="GO" id="GO:0005524">
    <property type="term" value="F:ATP binding"/>
    <property type="evidence" value="ECO:0007669"/>
    <property type="project" value="UniProtKB-KW"/>
</dbReference>
<evidence type="ECO:0000256" key="5">
    <source>
        <dbReference type="ARBA" id="ARBA00022723"/>
    </source>
</evidence>
<evidence type="ECO:0000256" key="2">
    <source>
        <dbReference type="ARBA" id="ARBA00022679"/>
    </source>
</evidence>
<keyword evidence="10 11" id="KW-0694">RNA-binding</keyword>
<evidence type="ECO:0000259" key="14">
    <source>
        <dbReference type="Pfam" id="PF12627"/>
    </source>
</evidence>
<keyword evidence="5" id="KW-0479">Metal-binding</keyword>
<organism evidence="15 16">
    <name type="scientific">Pseudodesulfovibrio profundus</name>
    <dbReference type="NCBI Taxonomy" id="57320"/>
    <lineage>
        <taxon>Bacteria</taxon>
        <taxon>Pseudomonadati</taxon>
        <taxon>Thermodesulfobacteriota</taxon>
        <taxon>Desulfovibrionia</taxon>
        <taxon>Desulfovibrionales</taxon>
        <taxon>Desulfovibrionaceae</taxon>
    </lineage>
</organism>
<name>A0A2C8F578_9BACT</name>
<evidence type="ECO:0000256" key="11">
    <source>
        <dbReference type="RuleBase" id="RU003953"/>
    </source>
</evidence>
<dbReference type="KEGG" id="pprf:DPRO_0653"/>
<accession>A0A2C8F578</accession>
<dbReference type="GO" id="GO:0016779">
    <property type="term" value="F:nucleotidyltransferase activity"/>
    <property type="evidence" value="ECO:0007669"/>
    <property type="project" value="UniProtKB-KW"/>
</dbReference>
<dbReference type="PANTHER" id="PTHR47545">
    <property type="entry name" value="MULTIFUNCTIONAL CCA PROTEIN"/>
    <property type="match status" value="1"/>
</dbReference>
<reference evidence="16" key="1">
    <citation type="submission" date="2017-09" db="EMBL/GenBank/DDBJ databases">
        <authorList>
            <person name="Regsiter A."/>
            <person name="William W."/>
        </authorList>
    </citation>
    <scope>NUCLEOTIDE SEQUENCE [LARGE SCALE GENOMIC DNA]</scope>
    <source>
        <strain evidence="16">500-1</strain>
    </source>
</reference>
<dbReference type="InterPro" id="IPR006674">
    <property type="entry name" value="HD_domain"/>
</dbReference>
<dbReference type="GO" id="GO:0042245">
    <property type="term" value="P:RNA repair"/>
    <property type="evidence" value="ECO:0007669"/>
    <property type="project" value="UniProtKB-KW"/>
</dbReference>
<dbReference type="InterPro" id="IPR050124">
    <property type="entry name" value="tRNA_CCA-adding_enzyme"/>
</dbReference>
<dbReference type="InterPro" id="IPR043519">
    <property type="entry name" value="NT_sf"/>
</dbReference>
<dbReference type="OrthoDB" id="9805698at2"/>
<dbReference type="SUPFAM" id="SSF81891">
    <property type="entry name" value="Poly A polymerase C-terminal region-like"/>
    <property type="match status" value="1"/>
</dbReference>
<keyword evidence="2 11" id="KW-0808">Transferase</keyword>
<gene>
    <name evidence="15" type="ORF">DPRO_0653</name>
</gene>
<dbReference type="InterPro" id="IPR003607">
    <property type="entry name" value="HD/PDEase_dom"/>
</dbReference>
<evidence type="ECO:0000256" key="10">
    <source>
        <dbReference type="ARBA" id="ARBA00022884"/>
    </source>
</evidence>
<proteinExistence type="inferred from homology"/>
<evidence type="ECO:0000313" key="16">
    <source>
        <dbReference type="Proteomes" id="UP000219215"/>
    </source>
</evidence>
<evidence type="ECO:0000313" key="15">
    <source>
        <dbReference type="EMBL" id="SOB57537.1"/>
    </source>
</evidence>
<dbReference type="EMBL" id="LT907975">
    <property type="protein sequence ID" value="SOB57537.1"/>
    <property type="molecule type" value="Genomic_DNA"/>
</dbReference>
<evidence type="ECO:0000256" key="8">
    <source>
        <dbReference type="ARBA" id="ARBA00022840"/>
    </source>
</evidence>
<comment type="cofactor">
    <cofactor evidence="1">
        <name>Mg(2+)</name>
        <dbReference type="ChEBI" id="CHEBI:18420"/>
    </cofactor>
</comment>
<dbReference type="Gene3D" id="1.10.3090.10">
    <property type="entry name" value="cca-adding enzyme, domain 2"/>
    <property type="match status" value="1"/>
</dbReference>
<keyword evidence="9" id="KW-0460">Magnesium</keyword>
<keyword evidence="6" id="KW-0547">Nucleotide-binding</keyword>
<dbReference type="Pfam" id="PF01966">
    <property type="entry name" value="HD"/>
    <property type="match status" value="1"/>
</dbReference>
<dbReference type="GO" id="GO:0003723">
    <property type="term" value="F:RNA binding"/>
    <property type="evidence" value="ECO:0007669"/>
    <property type="project" value="UniProtKB-KW"/>
</dbReference>
<dbReference type="Pfam" id="PF12627">
    <property type="entry name" value="PolyA_pol_RNAbd"/>
    <property type="match status" value="1"/>
</dbReference>
<keyword evidence="7" id="KW-0692">RNA repair</keyword>
<evidence type="ECO:0000256" key="1">
    <source>
        <dbReference type="ARBA" id="ARBA00001946"/>
    </source>
</evidence>
<dbReference type="PANTHER" id="PTHR47545:SF1">
    <property type="entry name" value="MULTIFUNCTIONAL CCA PROTEIN"/>
    <property type="match status" value="1"/>
</dbReference>
<feature type="domain" description="HD" evidence="13">
    <location>
        <begin position="208"/>
        <end position="268"/>
    </location>
</feature>
<evidence type="ECO:0000259" key="12">
    <source>
        <dbReference type="Pfam" id="PF01743"/>
    </source>
</evidence>
<dbReference type="Pfam" id="PF01743">
    <property type="entry name" value="PolyA_pol"/>
    <property type="match status" value="1"/>
</dbReference>
<feature type="domain" description="tRNA nucleotidyltransferase/poly(A) polymerase RNA and SrmB- binding" evidence="14">
    <location>
        <begin position="130"/>
        <end position="192"/>
    </location>
</feature>
<protein>
    <submittedName>
        <fullName evidence="15">tRNA nucleotidyltransferase</fullName>
    </submittedName>
</protein>
<dbReference type="Proteomes" id="UP000219215">
    <property type="component" value="Chromosome DPRO"/>
</dbReference>
<sequence length="369" mass="41256">MQIYLAGGAVRDLLLGNTIIDRDYLVTGVTQKEFEQKHPSAQLVGRAFPIYLIDKQEFSFPRGESINEELLSRDLTVNSLLLDENGDLYCHPKALEDLKSKTLRPASQQSFIDDPLRVFRAARFAARFPDFSIHPSLIDTMRQVAKAELLDSVFADRIGQETVKALSAPRPGNYLRLLTQSNCLAPWFEEFLAAETIPAGPPAYHDTNVIEHTCRIMDKLAGNPLAAWMGLCHDLGKTLTPTPDLPKHHGHDYAGVTMAKNLAKRLRLSNVYVAGGAIASKWHMIGGQYTQLRPGTRVDLLMALHLSDTFNAFFSLVKANQGTDYSEIAKRDLQTILATTLPPEWQNRGRESGIRLRELRAGKINRKPK</sequence>
<evidence type="ECO:0000256" key="6">
    <source>
        <dbReference type="ARBA" id="ARBA00022741"/>
    </source>
</evidence>
<keyword evidence="8" id="KW-0067">ATP-binding</keyword>
<keyword evidence="3" id="KW-0819">tRNA processing</keyword>
<feature type="domain" description="Poly A polymerase head" evidence="12">
    <location>
        <begin position="3"/>
        <end position="48"/>
    </location>
</feature>
<evidence type="ECO:0000256" key="7">
    <source>
        <dbReference type="ARBA" id="ARBA00022800"/>
    </source>
</evidence>
<dbReference type="GO" id="GO:0046872">
    <property type="term" value="F:metal ion binding"/>
    <property type="evidence" value="ECO:0007669"/>
    <property type="project" value="UniProtKB-KW"/>
</dbReference>
<dbReference type="InterPro" id="IPR002646">
    <property type="entry name" value="PolA_pol_head_dom"/>
</dbReference>
<dbReference type="InterPro" id="IPR032828">
    <property type="entry name" value="PolyA_RNA-bd"/>
</dbReference>
<dbReference type="SUPFAM" id="SSF81301">
    <property type="entry name" value="Nucleotidyltransferase"/>
    <property type="match status" value="1"/>
</dbReference>
<comment type="similarity">
    <text evidence="11">Belongs to the tRNA nucleotidyltransferase/poly(A) polymerase family.</text>
</comment>
<evidence type="ECO:0000256" key="3">
    <source>
        <dbReference type="ARBA" id="ARBA00022694"/>
    </source>
</evidence>
<dbReference type="RefSeq" id="WP_097010763.1">
    <property type="nucleotide sequence ID" value="NZ_LT907975.1"/>
</dbReference>
<dbReference type="Gene3D" id="3.30.460.10">
    <property type="entry name" value="Beta Polymerase, domain 2"/>
    <property type="match status" value="2"/>
</dbReference>
<evidence type="ECO:0000256" key="9">
    <source>
        <dbReference type="ARBA" id="ARBA00022842"/>
    </source>
</evidence>